<dbReference type="Pfam" id="PF03167">
    <property type="entry name" value="UDG"/>
    <property type="match status" value="1"/>
</dbReference>
<dbReference type="SMART" id="SM00986">
    <property type="entry name" value="UDG"/>
    <property type="match status" value="1"/>
</dbReference>
<dbReference type="PANTHER" id="PTHR33693">
    <property type="entry name" value="TYPE-5 URACIL-DNA GLYCOSYLASE"/>
    <property type="match status" value="1"/>
</dbReference>
<dbReference type="SMART" id="SM00987">
    <property type="entry name" value="UreE_C"/>
    <property type="match status" value="1"/>
</dbReference>
<evidence type="ECO:0000256" key="3">
    <source>
        <dbReference type="ARBA" id="ARBA00022763"/>
    </source>
</evidence>
<comment type="similarity">
    <text evidence="8">Belongs to the uracil-DNA glycosylase (UDG) superfamily. Type 5 (UDGb) family.</text>
</comment>
<keyword evidence="1" id="KW-0004">4Fe-4S</keyword>
<gene>
    <name evidence="11" type="ORF">GE300_00850</name>
</gene>
<reference evidence="11 12" key="1">
    <citation type="submission" date="2019-10" db="EMBL/GenBank/DDBJ databases">
        <title>Cognatihalovulum marinum gen. nov. sp. nov., a new member of the family Rhodobacteraceae isolated from deep seawater of the Northwest Indian Ocean.</title>
        <authorList>
            <person name="Ruan C."/>
            <person name="Wang J."/>
            <person name="Zheng X."/>
            <person name="Song L."/>
            <person name="Zhu Y."/>
            <person name="Huang Y."/>
            <person name="Lu Z."/>
            <person name="Du W."/>
            <person name="Huang L."/>
            <person name="Dai X."/>
        </authorList>
    </citation>
    <scope>NUCLEOTIDE SEQUENCE [LARGE SCALE GENOMIC DNA]</scope>
    <source>
        <strain evidence="11 12">2CG4</strain>
    </source>
</reference>
<dbReference type="Gene3D" id="3.40.470.10">
    <property type="entry name" value="Uracil-DNA glycosylase-like domain"/>
    <property type="match status" value="1"/>
</dbReference>
<dbReference type="Proteomes" id="UP000474957">
    <property type="component" value="Unassembled WGS sequence"/>
</dbReference>
<evidence type="ECO:0000256" key="6">
    <source>
        <dbReference type="ARBA" id="ARBA00023014"/>
    </source>
</evidence>
<evidence type="ECO:0000313" key="12">
    <source>
        <dbReference type="Proteomes" id="UP000474957"/>
    </source>
</evidence>
<dbReference type="InterPro" id="IPR051536">
    <property type="entry name" value="UDG_Type-4/5"/>
</dbReference>
<dbReference type="PANTHER" id="PTHR33693:SF3">
    <property type="entry name" value="TYPE-5 URACIL-DNA GLYCOSYLASE"/>
    <property type="match status" value="1"/>
</dbReference>
<evidence type="ECO:0000313" key="11">
    <source>
        <dbReference type="EMBL" id="MSU88161.1"/>
    </source>
</evidence>
<protein>
    <recommendedName>
        <fullName evidence="9">Type-5 uracil-DNA glycosylase</fullName>
    </recommendedName>
</protein>
<sequence>MAAKSLPEPPRECARCPRLVAYRRTLAAAHPDWWGGAVPSFGPDDARLLVLGLAPGRMGAHRTGRAFTGDASGPTLYAALAAHGFTRGTFDGRPDDGLDLVDCMVSNAVRCVPPANRPTAAETAGCRPYLAARLAALPRLRAVLCLGRVAHEALLRALGARLADHPFAHGARHAVSGLAVFDSYHCSRYNMNTGRLTPQMFHAVVGAVAAEF</sequence>
<comment type="caution">
    <text evidence="11">The sequence shown here is derived from an EMBL/GenBank/DDBJ whole genome shotgun (WGS) entry which is preliminary data.</text>
</comment>
<keyword evidence="6" id="KW-0411">Iron-sulfur</keyword>
<keyword evidence="4" id="KW-0378">Hydrolase</keyword>
<proteinExistence type="inferred from homology"/>
<dbReference type="InterPro" id="IPR036895">
    <property type="entry name" value="Uracil-DNA_glycosylase-like_sf"/>
</dbReference>
<keyword evidence="12" id="KW-1185">Reference proteome</keyword>
<keyword evidence="5" id="KW-0408">Iron</keyword>
<dbReference type="InterPro" id="IPR005122">
    <property type="entry name" value="Uracil-DNA_glycosylase-like"/>
</dbReference>
<dbReference type="CDD" id="cd10031">
    <property type="entry name" value="UDG-F5_TTUDGB_like"/>
    <property type="match status" value="1"/>
</dbReference>
<evidence type="ECO:0000256" key="8">
    <source>
        <dbReference type="ARBA" id="ARBA00023779"/>
    </source>
</evidence>
<evidence type="ECO:0000256" key="1">
    <source>
        <dbReference type="ARBA" id="ARBA00022485"/>
    </source>
</evidence>
<dbReference type="GO" id="GO:0051539">
    <property type="term" value="F:4 iron, 4 sulfur cluster binding"/>
    <property type="evidence" value="ECO:0007669"/>
    <property type="project" value="UniProtKB-KW"/>
</dbReference>
<feature type="domain" description="Uracil-DNA glycosylase-like" evidence="10">
    <location>
        <begin position="39"/>
        <end position="205"/>
    </location>
</feature>
<evidence type="ECO:0000256" key="5">
    <source>
        <dbReference type="ARBA" id="ARBA00023004"/>
    </source>
</evidence>
<keyword evidence="7" id="KW-0234">DNA repair</keyword>
<dbReference type="SUPFAM" id="SSF52141">
    <property type="entry name" value="Uracil-DNA glycosylase-like"/>
    <property type="match status" value="1"/>
</dbReference>
<keyword evidence="3" id="KW-0227">DNA damage</keyword>
<evidence type="ECO:0000256" key="9">
    <source>
        <dbReference type="ARBA" id="ARBA00023887"/>
    </source>
</evidence>
<evidence type="ECO:0000259" key="10">
    <source>
        <dbReference type="SMART" id="SM00986"/>
    </source>
</evidence>
<accession>A0A6L5YV50</accession>
<keyword evidence="2" id="KW-0479">Metal-binding</keyword>
<dbReference type="GO" id="GO:0046872">
    <property type="term" value="F:metal ion binding"/>
    <property type="evidence" value="ECO:0007669"/>
    <property type="project" value="UniProtKB-KW"/>
</dbReference>
<evidence type="ECO:0000256" key="7">
    <source>
        <dbReference type="ARBA" id="ARBA00023204"/>
    </source>
</evidence>
<evidence type="ECO:0000256" key="2">
    <source>
        <dbReference type="ARBA" id="ARBA00022723"/>
    </source>
</evidence>
<dbReference type="GO" id="GO:0004844">
    <property type="term" value="F:uracil DNA N-glycosylase activity"/>
    <property type="evidence" value="ECO:0007669"/>
    <property type="project" value="InterPro"/>
</dbReference>
<evidence type="ECO:0000256" key="4">
    <source>
        <dbReference type="ARBA" id="ARBA00022801"/>
    </source>
</evidence>
<dbReference type="GO" id="GO:0006284">
    <property type="term" value="P:base-excision repair"/>
    <property type="evidence" value="ECO:0007669"/>
    <property type="project" value="InterPro"/>
</dbReference>
<organism evidence="11 12">
    <name type="scientific">Halovulum marinum</name>
    <dbReference type="NCBI Taxonomy" id="2662447"/>
    <lineage>
        <taxon>Bacteria</taxon>
        <taxon>Pseudomonadati</taxon>
        <taxon>Pseudomonadota</taxon>
        <taxon>Alphaproteobacteria</taxon>
        <taxon>Rhodobacterales</taxon>
        <taxon>Paracoccaceae</taxon>
        <taxon>Halovulum</taxon>
    </lineage>
</organism>
<dbReference type="InterPro" id="IPR044147">
    <property type="entry name" value="UdgB-like"/>
</dbReference>
<name>A0A6L5YV50_9RHOB</name>
<dbReference type="AlphaFoldDB" id="A0A6L5YV50"/>
<dbReference type="EMBL" id="WIND01000001">
    <property type="protein sequence ID" value="MSU88161.1"/>
    <property type="molecule type" value="Genomic_DNA"/>
</dbReference>
<dbReference type="GO" id="GO:0033958">
    <property type="term" value="F:DNA-deoxyinosine glycosylase activity"/>
    <property type="evidence" value="ECO:0007669"/>
    <property type="project" value="InterPro"/>
</dbReference>